<dbReference type="EMBL" id="CALLCH030000021">
    <property type="protein sequence ID" value="CAI4219888.1"/>
    <property type="molecule type" value="Genomic_DNA"/>
</dbReference>
<feature type="compositionally biased region" description="Acidic residues" evidence="8">
    <location>
        <begin position="15"/>
        <end position="28"/>
    </location>
</feature>
<dbReference type="Proteomes" id="UP000838763">
    <property type="component" value="Unassembled WGS sequence"/>
</dbReference>
<dbReference type="Gene3D" id="2.40.50.140">
    <property type="entry name" value="Nucleic acid-binding proteins"/>
    <property type="match status" value="1"/>
</dbReference>
<name>A0A9P1HC31_9PEZI</name>
<keyword evidence="6" id="KW-0862">Zinc</keyword>
<feature type="compositionally biased region" description="Polar residues" evidence="8">
    <location>
        <begin position="1"/>
        <end position="11"/>
    </location>
</feature>
<evidence type="ECO:0000256" key="7">
    <source>
        <dbReference type="ARBA" id="ARBA00023242"/>
    </source>
</evidence>
<feature type="region of interest" description="Disordered" evidence="8">
    <location>
        <begin position="575"/>
        <end position="641"/>
    </location>
</feature>
<dbReference type="InterPro" id="IPR055065">
    <property type="entry name" value="OB_MCM10"/>
</dbReference>
<dbReference type="InterPro" id="IPR015408">
    <property type="entry name" value="Znf_Mcm10/DnaG"/>
</dbReference>
<evidence type="ECO:0000313" key="11">
    <source>
        <dbReference type="EMBL" id="CAI4219888.1"/>
    </source>
</evidence>
<feature type="compositionally biased region" description="Polar residues" evidence="8">
    <location>
        <begin position="256"/>
        <end position="280"/>
    </location>
</feature>
<dbReference type="AlphaFoldDB" id="A0A9P1HC31"/>
<evidence type="ECO:0000256" key="6">
    <source>
        <dbReference type="ARBA" id="ARBA00022833"/>
    </source>
</evidence>
<keyword evidence="3" id="KW-0235">DNA replication</keyword>
<dbReference type="OrthoDB" id="273123at2759"/>
<dbReference type="GO" id="GO:0043596">
    <property type="term" value="C:nuclear replication fork"/>
    <property type="evidence" value="ECO:0007669"/>
    <property type="project" value="TreeGrafter"/>
</dbReference>
<evidence type="ECO:0000256" key="5">
    <source>
        <dbReference type="ARBA" id="ARBA00022771"/>
    </source>
</evidence>
<reference evidence="11" key="1">
    <citation type="submission" date="2022-11" db="EMBL/GenBank/DDBJ databases">
        <authorList>
            <person name="Scott C."/>
            <person name="Bruce N."/>
        </authorList>
    </citation>
    <scope>NUCLEOTIDE SEQUENCE</scope>
</reference>
<evidence type="ECO:0000259" key="9">
    <source>
        <dbReference type="Pfam" id="PF09329"/>
    </source>
</evidence>
<evidence type="ECO:0000256" key="2">
    <source>
        <dbReference type="ARBA" id="ARBA00009679"/>
    </source>
</evidence>
<comment type="similarity">
    <text evidence="2">Belongs to the MCM10 family.</text>
</comment>
<evidence type="ECO:0000313" key="12">
    <source>
        <dbReference type="Proteomes" id="UP000838763"/>
    </source>
</evidence>
<dbReference type="InterPro" id="IPR040184">
    <property type="entry name" value="Mcm10"/>
</dbReference>
<proteinExistence type="inferred from homology"/>
<dbReference type="InterPro" id="IPR012340">
    <property type="entry name" value="NA-bd_OB-fold"/>
</dbReference>
<keyword evidence="7" id="KW-0539">Nucleus</keyword>
<feature type="region of interest" description="Disordered" evidence="8">
    <location>
        <begin position="250"/>
        <end position="294"/>
    </location>
</feature>
<evidence type="ECO:0000256" key="1">
    <source>
        <dbReference type="ARBA" id="ARBA00004123"/>
    </source>
</evidence>
<feature type="compositionally biased region" description="Basic and acidic residues" evidence="8">
    <location>
        <begin position="195"/>
        <end position="209"/>
    </location>
</feature>
<accession>A0A9P1HC31</accession>
<keyword evidence="12" id="KW-1185">Reference proteome</keyword>
<feature type="compositionally biased region" description="Low complexity" evidence="8">
    <location>
        <begin position="90"/>
        <end position="106"/>
    </location>
</feature>
<dbReference type="Pfam" id="PF22379">
    <property type="entry name" value="OB_MCM10"/>
    <property type="match status" value="1"/>
</dbReference>
<protein>
    <recommendedName>
        <fullName evidence="13">Zinc finger Mcm10/DnaG-type domain-containing protein</fullName>
    </recommendedName>
</protein>
<evidence type="ECO:0000256" key="4">
    <source>
        <dbReference type="ARBA" id="ARBA00022723"/>
    </source>
</evidence>
<evidence type="ECO:0008006" key="13">
    <source>
        <dbReference type="Google" id="ProtNLM"/>
    </source>
</evidence>
<dbReference type="GO" id="GO:0008270">
    <property type="term" value="F:zinc ion binding"/>
    <property type="evidence" value="ECO:0007669"/>
    <property type="project" value="UniProtKB-KW"/>
</dbReference>
<feature type="region of interest" description="Disordered" evidence="8">
    <location>
        <begin position="1"/>
        <end position="30"/>
    </location>
</feature>
<evidence type="ECO:0000259" key="10">
    <source>
        <dbReference type="Pfam" id="PF22379"/>
    </source>
</evidence>
<feature type="compositionally biased region" description="Polar residues" evidence="8">
    <location>
        <begin position="168"/>
        <end position="179"/>
    </location>
</feature>
<dbReference type="GO" id="GO:0003688">
    <property type="term" value="F:DNA replication origin binding"/>
    <property type="evidence" value="ECO:0007669"/>
    <property type="project" value="TreeGrafter"/>
</dbReference>
<comment type="caution">
    <text evidence="11">The sequence shown here is derived from an EMBL/GenBank/DDBJ whole genome shotgun (WGS) entry which is preliminary data.</text>
</comment>
<evidence type="ECO:0000256" key="8">
    <source>
        <dbReference type="SAM" id="MobiDB-lite"/>
    </source>
</evidence>
<dbReference type="FunFam" id="2.40.50.140:FF:000174">
    <property type="entry name" value="DNA replication licensing factor mcm10"/>
    <property type="match status" value="1"/>
</dbReference>
<keyword evidence="4" id="KW-0479">Metal-binding</keyword>
<dbReference type="GO" id="GO:0003697">
    <property type="term" value="F:single-stranded DNA binding"/>
    <property type="evidence" value="ECO:0007669"/>
    <property type="project" value="InterPro"/>
</dbReference>
<feature type="compositionally biased region" description="Low complexity" evidence="8">
    <location>
        <begin position="59"/>
        <end position="70"/>
    </location>
</feature>
<dbReference type="PANTHER" id="PTHR13454">
    <property type="entry name" value="PROTEIN MCM10 HOMOLOG"/>
    <property type="match status" value="1"/>
</dbReference>
<dbReference type="GO" id="GO:0006270">
    <property type="term" value="P:DNA replication initiation"/>
    <property type="evidence" value="ECO:0007669"/>
    <property type="project" value="InterPro"/>
</dbReference>
<dbReference type="PANTHER" id="PTHR13454:SF11">
    <property type="entry name" value="PROTEIN MCM10 HOMOLOG"/>
    <property type="match status" value="1"/>
</dbReference>
<gene>
    <name evidence="11" type="ORF">PPNO1_LOCUS9431</name>
</gene>
<feature type="compositionally biased region" description="Basic and acidic residues" evidence="8">
    <location>
        <begin position="138"/>
        <end position="147"/>
    </location>
</feature>
<sequence length="641" mass="69773">MNSTRSLSNALSLGDGDEDDDDDDDEETLQLKLAEIQARLKLKKMQKERLQGRSTPDRAAMSGLGSAAALVRGESTRSKPGLQPGGEVRASSGAGASAGAAATAAAPQPTVIPASPVRRVQPPAVQTSPSRVLLGIDKGLRAKDISLRRAPSLRKPTENVTGPKYLRTKSNPDSSQSSIEPPRPRSFNERIAAARGEEEERRERQERIQRLRSNAFGMSQGELDQYKASAVSIPTEELRPLEFSRADILGARPSSAGGNLQRSNSTSAITSSQGERSQSAMAGRKATEDNQEAESASFEAYSSFHLSKRILPHAALARQLQGKAMFGIKDLLKEVKSPDYALPDVEEDIVIFAIVASKSEPRSHKPTDNGTQVADRTKYMVVTLVDLQWELELFLFNSGFTRFWKIPEGTVVAILNPNVMAPPASRVHSGKFSLVINSDADTIIEIGTARDLGFCKSMKKDGKLCNSWVNKKRTEFCEFHSNEIPQKDWFGPKTSTGASYDRETHSHWYATKSMSAATLIDGVADRKEREEALKRRLIAKEKEAKIMQALSKSGSGAGQEYMRKAGRMAGIVSSTASSASLSQQQQSQSTVVEGDKPPPDARSLGLLLPRGDASRSIHLSPIKRKRADSSQSSRSGARCRR</sequence>
<feature type="compositionally biased region" description="Low complexity" evidence="8">
    <location>
        <begin position="575"/>
        <end position="590"/>
    </location>
</feature>
<keyword evidence="5" id="KW-0863">Zinc-finger</keyword>
<feature type="region of interest" description="Disordered" evidence="8">
    <location>
        <begin position="44"/>
        <end position="216"/>
    </location>
</feature>
<dbReference type="Pfam" id="PF09329">
    <property type="entry name" value="zf-primase"/>
    <property type="match status" value="1"/>
</dbReference>
<organism evidence="11 12">
    <name type="scientific">Parascedosporium putredinis</name>
    <dbReference type="NCBI Taxonomy" id="1442378"/>
    <lineage>
        <taxon>Eukaryota</taxon>
        <taxon>Fungi</taxon>
        <taxon>Dikarya</taxon>
        <taxon>Ascomycota</taxon>
        <taxon>Pezizomycotina</taxon>
        <taxon>Sordariomycetes</taxon>
        <taxon>Hypocreomycetidae</taxon>
        <taxon>Microascales</taxon>
        <taxon>Microascaceae</taxon>
        <taxon>Parascedosporium</taxon>
    </lineage>
</organism>
<comment type="subcellular location">
    <subcellularLocation>
        <location evidence="1">Nucleus</location>
    </subcellularLocation>
</comment>
<evidence type="ECO:0000256" key="3">
    <source>
        <dbReference type="ARBA" id="ARBA00022705"/>
    </source>
</evidence>
<feature type="domain" description="MCM10 OB-fold" evidence="10">
    <location>
        <begin position="301"/>
        <end position="438"/>
    </location>
</feature>
<feature type="domain" description="Zinc finger Mcm10/DnaG-type" evidence="9">
    <location>
        <begin position="447"/>
        <end position="482"/>
    </location>
</feature>